<dbReference type="SUPFAM" id="SSF53300">
    <property type="entry name" value="vWA-like"/>
    <property type="match status" value="1"/>
</dbReference>
<protein>
    <submittedName>
        <fullName evidence="1">VWA domain-containing protein</fullName>
    </submittedName>
</protein>
<proteinExistence type="predicted"/>
<dbReference type="PANTHER" id="PTHR30634:SF16">
    <property type="entry name" value="OUTER-MEMBRANE LIPOPROTEIN LOLB"/>
    <property type="match status" value="1"/>
</dbReference>
<gene>
    <name evidence="1" type="ORF">NF685_00075</name>
</gene>
<dbReference type="Gene3D" id="3.40.50.410">
    <property type="entry name" value="von Willebrand factor, type A domain"/>
    <property type="match status" value="1"/>
</dbReference>
<accession>A0ABT1CC23</accession>
<evidence type="ECO:0000313" key="1">
    <source>
        <dbReference type="EMBL" id="MCO6158430.1"/>
    </source>
</evidence>
<comment type="caution">
    <text evidence="1">The sequence shown here is derived from an EMBL/GenBank/DDBJ whole genome shotgun (WGS) entry which is preliminary data.</text>
</comment>
<dbReference type="Pfam" id="PF05762">
    <property type="entry name" value="VWA_CoxE"/>
    <property type="match status" value="1"/>
</dbReference>
<sequence length="398" mass="43580">MTATTQKTQQAIQDGEAERHRRWCLALGTDDTQGLCQDDRRLDRALTALYGRNVDKGRRKGGLGSSSPQIARWLGDIRSFFPAPVVQIIQRDALERHNLKAMLLEPELLESLEGDVHLVADLIALKDIMPARTVETARLVVSKVVDALMARLATKTQNAIRGAINRLQRTARPRPADIDWPRTIKANLQHWQPDYQTVVPHKLVGHARRRQTRADLDRVIMCVDQSGSMANSVVYASIFSAVMASLPVLDMRLICFDTSIIDLSDQLEDPVSVLFGIQLGGGTDIDTALAYGASLIEQPAKTHFILISDLYEGGDAGQMLARAAEMIESGVNLIVLLALSDDGRPACDTDHAKAFAAMGCAVFACTPDHFPDMMAAALKREDLHVWAGARDIPLFAGG</sequence>
<dbReference type="InterPro" id="IPR008912">
    <property type="entry name" value="Uncharacterised_CoxE"/>
</dbReference>
<dbReference type="Proteomes" id="UP001523401">
    <property type="component" value="Unassembled WGS sequence"/>
</dbReference>
<dbReference type="InterPro" id="IPR050458">
    <property type="entry name" value="LolB"/>
</dbReference>
<dbReference type="EMBL" id="JAMXQU010000001">
    <property type="protein sequence ID" value="MCO6158430.1"/>
    <property type="molecule type" value="Genomic_DNA"/>
</dbReference>
<dbReference type="InterPro" id="IPR036465">
    <property type="entry name" value="vWFA_dom_sf"/>
</dbReference>
<dbReference type="PANTHER" id="PTHR30634">
    <property type="entry name" value="OUTER MEMBRANE LOLAB LIPOPROTEIN INSERTION APPARATUS"/>
    <property type="match status" value="1"/>
</dbReference>
<organism evidence="1 2">
    <name type="scientific">Asaia lannensis NBRC 102526</name>
    <dbReference type="NCBI Taxonomy" id="1307926"/>
    <lineage>
        <taxon>Bacteria</taxon>
        <taxon>Pseudomonadati</taxon>
        <taxon>Pseudomonadota</taxon>
        <taxon>Alphaproteobacteria</taxon>
        <taxon>Acetobacterales</taxon>
        <taxon>Acetobacteraceae</taxon>
        <taxon>Asaia</taxon>
    </lineage>
</organism>
<name>A0ABT1CC23_9PROT</name>
<evidence type="ECO:0000313" key="2">
    <source>
        <dbReference type="Proteomes" id="UP001523401"/>
    </source>
</evidence>
<reference evidence="1 2" key="1">
    <citation type="submission" date="2022-06" db="EMBL/GenBank/DDBJ databases">
        <title>Whole-genome of Asaia lannensis strain LMG 27011T.</title>
        <authorList>
            <person name="Sombolestani A."/>
        </authorList>
    </citation>
    <scope>NUCLEOTIDE SEQUENCE [LARGE SCALE GENOMIC DNA]</scope>
    <source>
        <strain evidence="1 2">NBRC 102526</strain>
    </source>
</reference>
<dbReference type="RefSeq" id="WP_252848136.1">
    <property type="nucleotide sequence ID" value="NZ_BAPW01000038.1"/>
</dbReference>
<keyword evidence="2" id="KW-1185">Reference proteome</keyword>